<feature type="region of interest" description="Disordered" evidence="1">
    <location>
        <begin position="148"/>
        <end position="170"/>
    </location>
</feature>
<reference evidence="3" key="1">
    <citation type="submission" date="2017-03" db="EMBL/GenBank/DDBJ databases">
        <title>Genomes of endolithic fungi from Antarctica.</title>
        <authorList>
            <person name="Coleine C."/>
            <person name="Masonjones S."/>
            <person name="Stajich J.E."/>
        </authorList>
    </citation>
    <scope>NUCLEOTIDE SEQUENCE [LARGE SCALE GENOMIC DNA]</scope>
    <source>
        <strain evidence="3">CCFEE 5527</strain>
    </source>
</reference>
<evidence type="ECO:0000313" key="3">
    <source>
        <dbReference type="Proteomes" id="UP000192596"/>
    </source>
</evidence>
<dbReference type="Proteomes" id="UP000192596">
    <property type="component" value="Unassembled WGS sequence"/>
</dbReference>
<proteinExistence type="predicted"/>
<dbReference type="InParanoid" id="A0A1V8SAP3"/>
<accession>A0A1V8SAP3</accession>
<dbReference type="STRING" id="1507870.A0A1V8SAP3"/>
<name>A0A1V8SAP3_9PEZI</name>
<gene>
    <name evidence="2" type="ORF">B0A48_17836</name>
</gene>
<evidence type="ECO:0000256" key="1">
    <source>
        <dbReference type="SAM" id="MobiDB-lite"/>
    </source>
</evidence>
<dbReference type="EMBL" id="NAJO01000069">
    <property type="protein sequence ID" value="OQN96274.1"/>
    <property type="molecule type" value="Genomic_DNA"/>
</dbReference>
<dbReference type="InterPro" id="IPR032675">
    <property type="entry name" value="LRR_dom_sf"/>
</dbReference>
<comment type="caution">
    <text evidence="2">The sequence shown here is derived from an EMBL/GenBank/DDBJ whole genome shotgun (WGS) entry which is preliminary data.</text>
</comment>
<keyword evidence="3" id="KW-1185">Reference proteome</keyword>
<dbReference type="InterPro" id="IPR036047">
    <property type="entry name" value="F-box-like_dom_sf"/>
</dbReference>
<protein>
    <submittedName>
        <fullName evidence="2">Uncharacterized protein</fullName>
    </submittedName>
</protein>
<feature type="compositionally biased region" description="Basic and acidic residues" evidence="1">
    <location>
        <begin position="148"/>
        <end position="157"/>
    </location>
</feature>
<organism evidence="2 3">
    <name type="scientific">Cryoendolithus antarcticus</name>
    <dbReference type="NCBI Taxonomy" id="1507870"/>
    <lineage>
        <taxon>Eukaryota</taxon>
        <taxon>Fungi</taxon>
        <taxon>Dikarya</taxon>
        <taxon>Ascomycota</taxon>
        <taxon>Pezizomycotina</taxon>
        <taxon>Dothideomycetes</taxon>
        <taxon>Dothideomycetidae</taxon>
        <taxon>Cladosporiales</taxon>
        <taxon>Cladosporiaceae</taxon>
        <taxon>Cryoendolithus</taxon>
    </lineage>
</organism>
<feature type="compositionally biased region" description="Polar residues" evidence="1">
    <location>
        <begin position="160"/>
        <end position="170"/>
    </location>
</feature>
<evidence type="ECO:0000313" key="2">
    <source>
        <dbReference type="EMBL" id="OQN96274.1"/>
    </source>
</evidence>
<dbReference type="Gene3D" id="3.80.10.10">
    <property type="entry name" value="Ribonuclease Inhibitor"/>
    <property type="match status" value="1"/>
</dbReference>
<dbReference type="AlphaFoldDB" id="A0A1V8SAP3"/>
<sequence length="562" mass="63877">MYQNDCSNRAPLECLPLELLEYIFENLRADHQRHIAACRLVCRTLSLHSSPFLITELVIANRLYDVARAQRILDHPIFSQQVSTLIYDASLYPDNPISDHSVEVNSDELTLASRDRPLRNEQDAAQQAGEFRMLDLLGLREAHHLDSPRSEISHAEMRSVTGQPESPSHTQMRTLYYQHKTLGTFDSHLRHVSYIGDQRLITKTDIIPGLIRRAFSEAPKLDRLIFTDWRGLGENGVSHGDFCIRPFGNVLERGQWQQLSIALQAVGQSGRHLKQLDIGDNLFASGSSGEDLRVMRVPGIDLPCLSKTLEHGPHFIDYNWLAKNLQTLSLPILFASDESENMEHCRRRDVPAMKSILRILAPNILDLTLSLSCTKSWRAHSTLDALSGVRRIKPFLDIPKDITFPHLEMLHLDGWPFSASELADFLTDSAPALRYLHLTNCIVNCTEPDFSDFTTSPNPFVDLHGLEISSLHFSHHLIDPSADWTELYALVEGAEHEVERQNYETVVSFAYGGAAVMGNVEYERGVEEILLRGRENKIRRRAKPRRGRADEGEEKCWEVPHY</sequence>
<dbReference type="SUPFAM" id="SSF81383">
    <property type="entry name" value="F-box domain"/>
    <property type="match status" value="1"/>
</dbReference>
<dbReference type="SUPFAM" id="SSF52047">
    <property type="entry name" value="RNI-like"/>
    <property type="match status" value="1"/>
</dbReference>
<dbReference type="OrthoDB" id="3648838at2759"/>